<reference evidence="2 3" key="1">
    <citation type="journal article" date="2014" name="Agronomy (Basel)">
        <title>A Draft Genome Sequence for Ensete ventricosum, the Drought-Tolerant Tree Against Hunger.</title>
        <authorList>
            <person name="Harrison J."/>
            <person name="Moore K.A."/>
            <person name="Paszkiewicz K."/>
            <person name="Jones T."/>
            <person name="Grant M."/>
            <person name="Ambacheew D."/>
            <person name="Muzemil S."/>
            <person name="Studholme D.J."/>
        </authorList>
    </citation>
    <scope>NUCLEOTIDE SEQUENCE [LARGE SCALE GENOMIC DNA]</scope>
</reference>
<name>A0A426Y0T2_ENSVE</name>
<dbReference type="Proteomes" id="UP000287651">
    <property type="component" value="Unassembled WGS sequence"/>
</dbReference>
<feature type="non-terminal residue" evidence="2">
    <location>
        <position position="132"/>
    </location>
</feature>
<feature type="compositionally biased region" description="Basic residues" evidence="1">
    <location>
        <begin position="20"/>
        <end position="35"/>
    </location>
</feature>
<dbReference type="AlphaFoldDB" id="A0A426Y0T2"/>
<feature type="compositionally biased region" description="Basic and acidic residues" evidence="1">
    <location>
        <begin position="85"/>
        <end position="94"/>
    </location>
</feature>
<protein>
    <submittedName>
        <fullName evidence="2">Uncharacterized protein</fullName>
    </submittedName>
</protein>
<evidence type="ECO:0000256" key="1">
    <source>
        <dbReference type="SAM" id="MobiDB-lite"/>
    </source>
</evidence>
<proteinExistence type="predicted"/>
<gene>
    <name evidence="2" type="ORF">B296_00039980</name>
</gene>
<sequence length="132" mass="15309">MNGTYRSVRLSVCGPPATGRYHKKSIVGGRLRKKSIVGGRLREKKGRRRRGKEEKRKRGEEEPTFHATSSHVRRRHSRPRALFLPREEKDQGDVVERRKKKNLLFMRRPRPCAVAALACGCFFSLSRRKIEA</sequence>
<dbReference type="EMBL" id="AMZH03015963">
    <property type="protein sequence ID" value="RRT45240.1"/>
    <property type="molecule type" value="Genomic_DNA"/>
</dbReference>
<organism evidence="2 3">
    <name type="scientific">Ensete ventricosum</name>
    <name type="common">Abyssinian banana</name>
    <name type="synonym">Musa ensete</name>
    <dbReference type="NCBI Taxonomy" id="4639"/>
    <lineage>
        <taxon>Eukaryota</taxon>
        <taxon>Viridiplantae</taxon>
        <taxon>Streptophyta</taxon>
        <taxon>Embryophyta</taxon>
        <taxon>Tracheophyta</taxon>
        <taxon>Spermatophyta</taxon>
        <taxon>Magnoliopsida</taxon>
        <taxon>Liliopsida</taxon>
        <taxon>Zingiberales</taxon>
        <taxon>Musaceae</taxon>
        <taxon>Ensete</taxon>
    </lineage>
</organism>
<evidence type="ECO:0000313" key="2">
    <source>
        <dbReference type="EMBL" id="RRT45240.1"/>
    </source>
</evidence>
<accession>A0A426Y0T2</accession>
<comment type="caution">
    <text evidence="2">The sequence shown here is derived from an EMBL/GenBank/DDBJ whole genome shotgun (WGS) entry which is preliminary data.</text>
</comment>
<evidence type="ECO:0000313" key="3">
    <source>
        <dbReference type="Proteomes" id="UP000287651"/>
    </source>
</evidence>
<feature type="region of interest" description="Disordered" evidence="1">
    <location>
        <begin position="1"/>
        <end position="94"/>
    </location>
</feature>
<feature type="compositionally biased region" description="Basic and acidic residues" evidence="1">
    <location>
        <begin position="51"/>
        <end position="64"/>
    </location>
</feature>